<organism evidence="11 12">
    <name type="scientific">Sporothrix stenoceras</name>
    <dbReference type="NCBI Taxonomy" id="5173"/>
    <lineage>
        <taxon>Eukaryota</taxon>
        <taxon>Fungi</taxon>
        <taxon>Dikarya</taxon>
        <taxon>Ascomycota</taxon>
        <taxon>Pezizomycotina</taxon>
        <taxon>Sordariomycetes</taxon>
        <taxon>Sordariomycetidae</taxon>
        <taxon>Ophiostomatales</taxon>
        <taxon>Ophiostomataceae</taxon>
        <taxon>Sporothrix</taxon>
    </lineage>
</organism>
<keyword evidence="4" id="KW-0479">Metal-binding</keyword>
<gene>
    <name evidence="11" type="ORF">Sste5346_007736</name>
</gene>
<dbReference type="InterPro" id="IPR013083">
    <property type="entry name" value="Znf_RING/FYVE/PHD"/>
</dbReference>
<keyword evidence="3" id="KW-0808">Transferase</keyword>
<comment type="caution">
    <text evidence="11">The sequence shown here is derived from an EMBL/GenBank/DDBJ whole genome shotgun (WGS) entry which is preliminary data.</text>
</comment>
<keyword evidence="8" id="KW-0862">Zinc</keyword>
<reference evidence="11 12" key="1">
    <citation type="journal article" date="2024" name="IMA Fungus">
        <title>IMA Genome - F19 : A genome assembly and annotation guide to empower mycologists, including annotated draft genome sequences of Ceratocystis pirilliformis, Diaporthe australafricana, Fusarium ophioides, Paecilomyces lecythidis, and Sporothrix stenoceras.</title>
        <authorList>
            <person name="Aylward J."/>
            <person name="Wilson A.M."/>
            <person name="Visagie C.M."/>
            <person name="Spraker J."/>
            <person name="Barnes I."/>
            <person name="Buitendag C."/>
            <person name="Ceriani C."/>
            <person name="Del Mar Angel L."/>
            <person name="du Plessis D."/>
            <person name="Fuchs T."/>
            <person name="Gasser K."/>
            <person name="Kramer D."/>
            <person name="Li W."/>
            <person name="Munsamy K."/>
            <person name="Piso A."/>
            <person name="Price J.L."/>
            <person name="Sonnekus B."/>
            <person name="Thomas C."/>
            <person name="van der Nest A."/>
            <person name="van Dijk A."/>
            <person name="van Heerden A."/>
            <person name="van Vuuren N."/>
            <person name="Yilmaz N."/>
            <person name="Duong T.A."/>
            <person name="van der Merwe N.A."/>
            <person name="Wingfield M.J."/>
            <person name="Wingfield B.D."/>
        </authorList>
    </citation>
    <scope>NUCLEOTIDE SEQUENCE [LARGE SCALE GENOMIC DNA]</scope>
    <source>
        <strain evidence="11 12">CMW 5346</strain>
    </source>
</reference>
<dbReference type="InterPro" id="IPR002867">
    <property type="entry name" value="IBR_dom"/>
</dbReference>
<proteinExistence type="predicted"/>
<dbReference type="CDD" id="cd20336">
    <property type="entry name" value="Rcat_RBR"/>
    <property type="match status" value="1"/>
</dbReference>
<evidence type="ECO:0000256" key="8">
    <source>
        <dbReference type="ARBA" id="ARBA00022833"/>
    </source>
</evidence>
<feature type="compositionally biased region" description="Low complexity" evidence="9">
    <location>
        <begin position="27"/>
        <end position="39"/>
    </location>
</feature>
<feature type="region of interest" description="Disordered" evidence="9">
    <location>
        <begin position="15"/>
        <end position="91"/>
    </location>
</feature>
<feature type="domain" description="RING-type" evidence="10">
    <location>
        <begin position="343"/>
        <end position="598"/>
    </location>
</feature>
<feature type="compositionally biased region" description="Acidic residues" evidence="9">
    <location>
        <begin position="112"/>
        <end position="121"/>
    </location>
</feature>
<dbReference type="Gene3D" id="1.20.120.1750">
    <property type="match status" value="1"/>
</dbReference>
<dbReference type="PANTHER" id="PTHR11685">
    <property type="entry name" value="RBR FAMILY RING FINGER AND IBR DOMAIN-CONTAINING"/>
    <property type="match status" value="1"/>
</dbReference>
<evidence type="ECO:0000256" key="9">
    <source>
        <dbReference type="SAM" id="MobiDB-lite"/>
    </source>
</evidence>
<keyword evidence="6" id="KW-0863">Zinc-finger</keyword>
<dbReference type="SUPFAM" id="SSF57850">
    <property type="entry name" value="RING/U-box"/>
    <property type="match status" value="2"/>
</dbReference>
<feature type="compositionally biased region" description="Low complexity" evidence="9">
    <location>
        <begin position="76"/>
        <end position="91"/>
    </location>
</feature>
<dbReference type="InterPro" id="IPR044066">
    <property type="entry name" value="TRIAD_supradom"/>
</dbReference>
<feature type="compositionally biased region" description="Low complexity" evidence="9">
    <location>
        <begin position="128"/>
        <end position="144"/>
    </location>
</feature>
<evidence type="ECO:0000256" key="7">
    <source>
        <dbReference type="ARBA" id="ARBA00022786"/>
    </source>
</evidence>
<keyword evidence="12" id="KW-1185">Reference proteome</keyword>
<evidence type="ECO:0000256" key="6">
    <source>
        <dbReference type="ARBA" id="ARBA00022771"/>
    </source>
</evidence>
<dbReference type="Proteomes" id="UP001583186">
    <property type="component" value="Unassembled WGS sequence"/>
</dbReference>
<evidence type="ECO:0000313" key="11">
    <source>
        <dbReference type="EMBL" id="KAL1891277.1"/>
    </source>
</evidence>
<protein>
    <recommendedName>
        <fullName evidence="2">RBR-type E3 ubiquitin transferase</fullName>
        <ecNumber evidence="2">2.3.2.31</ecNumber>
    </recommendedName>
</protein>
<dbReference type="EC" id="2.3.2.31" evidence="2"/>
<evidence type="ECO:0000256" key="4">
    <source>
        <dbReference type="ARBA" id="ARBA00022723"/>
    </source>
</evidence>
<accession>A0ABR3YTQ5</accession>
<dbReference type="CDD" id="cd20335">
    <property type="entry name" value="BRcat_RBR"/>
    <property type="match status" value="1"/>
</dbReference>
<name>A0ABR3YTQ5_9PEZI</name>
<dbReference type="SMART" id="SM00647">
    <property type="entry name" value="IBR"/>
    <property type="match status" value="2"/>
</dbReference>
<keyword evidence="7" id="KW-0833">Ubl conjugation pathway</keyword>
<feature type="compositionally biased region" description="Pro residues" evidence="9">
    <location>
        <begin position="52"/>
        <end position="75"/>
    </location>
</feature>
<evidence type="ECO:0000256" key="3">
    <source>
        <dbReference type="ARBA" id="ARBA00022679"/>
    </source>
</evidence>
<evidence type="ECO:0000256" key="1">
    <source>
        <dbReference type="ARBA" id="ARBA00001798"/>
    </source>
</evidence>
<evidence type="ECO:0000259" key="10">
    <source>
        <dbReference type="PROSITE" id="PS51873"/>
    </source>
</evidence>
<dbReference type="PROSITE" id="PS51873">
    <property type="entry name" value="TRIAD"/>
    <property type="match status" value="1"/>
</dbReference>
<dbReference type="Pfam" id="PF01485">
    <property type="entry name" value="IBR"/>
    <property type="match status" value="2"/>
</dbReference>
<feature type="region of interest" description="Disordered" evidence="9">
    <location>
        <begin position="112"/>
        <end position="171"/>
    </location>
</feature>
<dbReference type="Gene3D" id="3.30.40.10">
    <property type="entry name" value="Zinc/RING finger domain, C3HC4 (zinc finger)"/>
    <property type="match status" value="1"/>
</dbReference>
<feature type="compositionally biased region" description="Polar residues" evidence="9">
    <location>
        <begin position="145"/>
        <end position="158"/>
    </location>
</feature>
<dbReference type="InterPro" id="IPR031127">
    <property type="entry name" value="E3_UB_ligase_RBR"/>
</dbReference>
<dbReference type="EMBL" id="JAWCUI010000054">
    <property type="protein sequence ID" value="KAL1891277.1"/>
    <property type="molecule type" value="Genomic_DNA"/>
</dbReference>
<evidence type="ECO:0000256" key="2">
    <source>
        <dbReference type="ARBA" id="ARBA00012251"/>
    </source>
</evidence>
<comment type="catalytic activity">
    <reaction evidence="1">
        <text>[E2 ubiquitin-conjugating enzyme]-S-ubiquitinyl-L-cysteine + [acceptor protein]-L-lysine = [E2 ubiquitin-conjugating enzyme]-L-cysteine + [acceptor protein]-N(6)-ubiquitinyl-L-lysine.</text>
        <dbReference type="EC" id="2.3.2.31"/>
    </reaction>
</comment>
<keyword evidence="5" id="KW-0677">Repeat</keyword>
<evidence type="ECO:0000256" key="5">
    <source>
        <dbReference type="ARBA" id="ARBA00022737"/>
    </source>
</evidence>
<sequence length="656" mass="72575">MNNREAAIAALLRQGWVPTSQVAAANPTRSPSTSTPTSPVERRQQQQHLPTRVPPQPPLNEISPPPEPTPSPQPSLPTQTAASSAASISDVSSDLASNFTLIDLTDETILDNTTDDEDDVNATDIPVTSPRSSAPTSSRESLASTVQSASSGESNPEPEQQAEEKETVQGESQLEVVADLVDEDDSELFAPIPDFTIANFSTTPALAACPAIPPTLHDWILCSEVGLQFMRPARQRIIMCVACGQDCEDGAGTDGTEHVFRSTFWRMTTCRAGHRPPELNNRRSGFCKSCDKDYVLQVVRGEHRCRHEGCRRVLRVDLFEVEDALWDHPGLWTAFSTLIQTNSTYECAIHADDVSDADNDTDLTPECDHDRNACGSCLTQLCEAAIKGDRLNDLVCPEPACRKPLTRDAVRELVSADSLRLYDKKLAFIIMSRNPNFRWCRCGHGQIHATGESQPEWTCTACNTRHCFICQDAESGFVCEHLRCIDNERALQRLREEHERSRGTSDEMQRQRQLAQQAALQLAIQARENTRGTQIVIATTAKRCPRLGCRVPIQRDEGCGHMTCRRCGTEFCWACKVIWRAPLQTAPGASSFANAARGGPSATVLLPLHLPTCQLATNRTISRRRLNLTQYATGWDVDQGYDQELDNDLWLQADQQ</sequence>
<evidence type="ECO:0000313" key="12">
    <source>
        <dbReference type="Proteomes" id="UP001583186"/>
    </source>
</evidence>